<comment type="caution">
    <text evidence="2">The sequence shown here is derived from an EMBL/GenBank/DDBJ whole genome shotgun (WGS) entry which is preliminary data.</text>
</comment>
<dbReference type="EMBL" id="LQCI01000015">
    <property type="protein sequence ID" value="KZB84317.1"/>
    <property type="molecule type" value="Genomic_DNA"/>
</dbReference>
<evidence type="ECO:0000313" key="2">
    <source>
        <dbReference type="EMBL" id="KZB84317.1"/>
    </source>
</evidence>
<dbReference type="Proteomes" id="UP000076321">
    <property type="component" value="Unassembled WGS sequence"/>
</dbReference>
<protein>
    <submittedName>
        <fullName evidence="2">Uncharacterized protein</fullName>
    </submittedName>
</protein>
<feature type="region of interest" description="Disordered" evidence="1">
    <location>
        <begin position="1"/>
        <end position="24"/>
    </location>
</feature>
<dbReference type="AlphaFoldDB" id="A0A154MK87"/>
<reference evidence="2 3" key="1">
    <citation type="submission" date="2015-12" db="EMBL/GenBank/DDBJ databases">
        <title>Amycolatopsis regifaucium genome sequencing and assembly.</title>
        <authorList>
            <person name="Mayilraj S."/>
        </authorList>
    </citation>
    <scope>NUCLEOTIDE SEQUENCE [LARGE SCALE GENOMIC DNA]</scope>
    <source>
        <strain evidence="2 3">GY080</strain>
    </source>
</reference>
<evidence type="ECO:0000313" key="3">
    <source>
        <dbReference type="Proteomes" id="UP000076321"/>
    </source>
</evidence>
<sequence length="74" mass="7908">MDGYEHVSAGSEKPGRAGGLDGDETVRRVGADAVFGGFECRTLGGEGFARRGIGHRHRLGRVRQDSHLPQFGEA</sequence>
<proteinExistence type="predicted"/>
<accession>A0A154MK87</accession>
<name>A0A154MK87_9PSEU</name>
<organism evidence="2 3">
    <name type="scientific">Amycolatopsis regifaucium</name>
    <dbReference type="NCBI Taxonomy" id="546365"/>
    <lineage>
        <taxon>Bacteria</taxon>
        <taxon>Bacillati</taxon>
        <taxon>Actinomycetota</taxon>
        <taxon>Actinomycetes</taxon>
        <taxon>Pseudonocardiales</taxon>
        <taxon>Pseudonocardiaceae</taxon>
        <taxon>Amycolatopsis</taxon>
    </lineage>
</organism>
<evidence type="ECO:0000256" key="1">
    <source>
        <dbReference type="SAM" id="MobiDB-lite"/>
    </source>
</evidence>
<gene>
    <name evidence="2" type="ORF">AVL48_33570</name>
</gene>